<evidence type="ECO:0000256" key="12">
    <source>
        <dbReference type="ARBA" id="ARBA00023136"/>
    </source>
</evidence>
<dbReference type="InterPro" id="IPR002402">
    <property type="entry name" value="Cyt_P450_E_grp-II"/>
</dbReference>
<comment type="cofactor">
    <cofactor evidence="1">
        <name>heme</name>
        <dbReference type="ChEBI" id="CHEBI:30413"/>
    </cofactor>
</comment>
<dbReference type="PANTHER" id="PTHR24292:SF54">
    <property type="entry name" value="CYP9F3-RELATED"/>
    <property type="match status" value="1"/>
</dbReference>
<evidence type="ECO:0000256" key="11">
    <source>
        <dbReference type="ARBA" id="ARBA00023033"/>
    </source>
</evidence>
<evidence type="ECO:0000256" key="5">
    <source>
        <dbReference type="ARBA" id="ARBA00022617"/>
    </source>
</evidence>
<keyword evidence="10" id="KW-0408">Iron</keyword>
<evidence type="ECO:0000256" key="9">
    <source>
        <dbReference type="ARBA" id="ARBA00023002"/>
    </source>
</evidence>
<keyword evidence="7" id="KW-0256">Endoplasmic reticulum</keyword>
<proteinExistence type="inferred from homology"/>
<dbReference type="InterPro" id="IPR036396">
    <property type="entry name" value="Cyt_P450_sf"/>
</dbReference>
<gene>
    <name evidence="14" type="ORF">L9F63_023899</name>
</gene>
<evidence type="ECO:0000256" key="4">
    <source>
        <dbReference type="ARBA" id="ARBA00010617"/>
    </source>
</evidence>
<reference evidence="14" key="1">
    <citation type="journal article" date="2023" name="IScience">
        <title>Live-bearing cockroach genome reveals convergent evolutionary mechanisms linked to viviparity in insects and beyond.</title>
        <authorList>
            <person name="Fouks B."/>
            <person name="Harrison M.C."/>
            <person name="Mikhailova A.A."/>
            <person name="Marchal E."/>
            <person name="English S."/>
            <person name="Carruthers M."/>
            <person name="Jennings E.C."/>
            <person name="Chiamaka E.L."/>
            <person name="Frigard R.A."/>
            <person name="Pippel M."/>
            <person name="Attardo G.M."/>
            <person name="Benoit J.B."/>
            <person name="Bornberg-Bauer E."/>
            <person name="Tobe S.S."/>
        </authorList>
    </citation>
    <scope>NUCLEOTIDE SEQUENCE</scope>
    <source>
        <strain evidence="14">Stay&amp;Tobe</strain>
    </source>
</reference>
<protein>
    <recommendedName>
        <fullName evidence="16">Cytochrome P450</fullName>
    </recommendedName>
</protein>
<dbReference type="EMBL" id="JASPKZ010008091">
    <property type="protein sequence ID" value="KAJ9580927.1"/>
    <property type="molecule type" value="Genomic_DNA"/>
</dbReference>
<keyword evidence="9" id="KW-0560">Oxidoreductase</keyword>
<name>A0AAD7ZIF8_DIPPU</name>
<sequence length="372" mass="43103">SERRFLRTHTIHWRMELSATEMWLIIATAIPVLVYFYLTWTHNYWAKRGVPYLKPTLVFGAVKDNILGKKTIGQCYEDAYWKLKGHKLGGIFKFRQPVLVLRDPEIIKAVIVKEFSSFQDNDFHSNINIDPLLGRNPFVLRGNIWKESRSKLTPAFTNMRLKPVFPVVQEVCSDLMEYLNESCKSGKECLVEAKELSTKFTADSVANCAYGLKQNSFKNPDSEFRKYGRIFLEPTIWKGIEQGCVILAPRLADFLRFKFTPTEVIEFFRRTIKETVDYRKNNNVVRNDYLQLLIQLQDKAQDANKSDDKSIPWYKKFTDEDIAAQALTFFLDGYETSSSALTVVLHNLACYPAEQKNLQEEVDSKIEENDGN</sequence>
<evidence type="ECO:0000256" key="1">
    <source>
        <dbReference type="ARBA" id="ARBA00001971"/>
    </source>
</evidence>
<keyword evidence="6" id="KW-0479">Metal-binding</keyword>
<keyword evidence="11" id="KW-0503">Monooxygenase</keyword>
<dbReference type="GO" id="GO:0005789">
    <property type="term" value="C:endoplasmic reticulum membrane"/>
    <property type="evidence" value="ECO:0007669"/>
    <property type="project" value="UniProtKB-SubCell"/>
</dbReference>
<dbReference type="PANTHER" id="PTHR24292">
    <property type="entry name" value="CYTOCHROME P450"/>
    <property type="match status" value="1"/>
</dbReference>
<reference evidence="14" key="2">
    <citation type="submission" date="2023-05" db="EMBL/GenBank/DDBJ databases">
        <authorList>
            <person name="Fouks B."/>
        </authorList>
    </citation>
    <scope>NUCLEOTIDE SEQUENCE</scope>
    <source>
        <strain evidence="14">Stay&amp;Tobe</strain>
        <tissue evidence="14">Testes</tissue>
    </source>
</reference>
<comment type="subcellular location">
    <subcellularLocation>
        <location evidence="3">Endoplasmic reticulum membrane</location>
        <topology evidence="3">Peripheral membrane protein</topology>
    </subcellularLocation>
    <subcellularLocation>
        <location evidence="2">Microsome membrane</location>
        <topology evidence="2">Peripheral membrane protein</topology>
    </subcellularLocation>
</comment>
<keyword evidence="13" id="KW-0812">Transmembrane</keyword>
<keyword evidence="13" id="KW-1133">Transmembrane helix</keyword>
<comment type="similarity">
    <text evidence="4">Belongs to the cytochrome P450 family.</text>
</comment>
<dbReference type="GO" id="GO:0020037">
    <property type="term" value="F:heme binding"/>
    <property type="evidence" value="ECO:0007669"/>
    <property type="project" value="InterPro"/>
</dbReference>
<keyword evidence="8" id="KW-0492">Microsome</keyword>
<evidence type="ECO:0008006" key="16">
    <source>
        <dbReference type="Google" id="ProtNLM"/>
    </source>
</evidence>
<evidence type="ECO:0000256" key="7">
    <source>
        <dbReference type="ARBA" id="ARBA00022824"/>
    </source>
</evidence>
<evidence type="ECO:0000256" key="2">
    <source>
        <dbReference type="ARBA" id="ARBA00004174"/>
    </source>
</evidence>
<evidence type="ECO:0000256" key="8">
    <source>
        <dbReference type="ARBA" id="ARBA00022848"/>
    </source>
</evidence>
<dbReference type="InterPro" id="IPR050476">
    <property type="entry name" value="Insect_CytP450_Detox"/>
</dbReference>
<feature type="transmembrane region" description="Helical" evidence="13">
    <location>
        <begin position="21"/>
        <end position="40"/>
    </location>
</feature>
<dbReference type="InterPro" id="IPR001128">
    <property type="entry name" value="Cyt_P450"/>
</dbReference>
<evidence type="ECO:0000256" key="10">
    <source>
        <dbReference type="ARBA" id="ARBA00023004"/>
    </source>
</evidence>
<evidence type="ECO:0000256" key="3">
    <source>
        <dbReference type="ARBA" id="ARBA00004406"/>
    </source>
</evidence>
<evidence type="ECO:0000256" key="13">
    <source>
        <dbReference type="SAM" id="Phobius"/>
    </source>
</evidence>
<dbReference type="SUPFAM" id="SSF48264">
    <property type="entry name" value="Cytochrome P450"/>
    <property type="match status" value="1"/>
</dbReference>
<dbReference type="Gene3D" id="1.10.630.10">
    <property type="entry name" value="Cytochrome P450"/>
    <property type="match status" value="1"/>
</dbReference>
<dbReference type="GO" id="GO:0005506">
    <property type="term" value="F:iron ion binding"/>
    <property type="evidence" value="ECO:0007669"/>
    <property type="project" value="InterPro"/>
</dbReference>
<dbReference type="Pfam" id="PF00067">
    <property type="entry name" value="p450"/>
    <property type="match status" value="1"/>
</dbReference>
<dbReference type="GO" id="GO:0016705">
    <property type="term" value="F:oxidoreductase activity, acting on paired donors, with incorporation or reduction of molecular oxygen"/>
    <property type="evidence" value="ECO:0007669"/>
    <property type="project" value="InterPro"/>
</dbReference>
<dbReference type="PRINTS" id="PR00464">
    <property type="entry name" value="EP450II"/>
</dbReference>
<evidence type="ECO:0000313" key="15">
    <source>
        <dbReference type="Proteomes" id="UP001233999"/>
    </source>
</evidence>
<keyword evidence="12 13" id="KW-0472">Membrane</keyword>
<dbReference type="Proteomes" id="UP001233999">
    <property type="component" value="Unassembled WGS sequence"/>
</dbReference>
<evidence type="ECO:0000256" key="6">
    <source>
        <dbReference type="ARBA" id="ARBA00022723"/>
    </source>
</evidence>
<organism evidence="14 15">
    <name type="scientific">Diploptera punctata</name>
    <name type="common">Pacific beetle cockroach</name>
    <dbReference type="NCBI Taxonomy" id="6984"/>
    <lineage>
        <taxon>Eukaryota</taxon>
        <taxon>Metazoa</taxon>
        <taxon>Ecdysozoa</taxon>
        <taxon>Arthropoda</taxon>
        <taxon>Hexapoda</taxon>
        <taxon>Insecta</taxon>
        <taxon>Pterygota</taxon>
        <taxon>Neoptera</taxon>
        <taxon>Polyneoptera</taxon>
        <taxon>Dictyoptera</taxon>
        <taxon>Blattodea</taxon>
        <taxon>Blaberoidea</taxon>
        <taxon>Blaberidae</taxon>
        <taxon>Diplopterinae</taxon>
        <taxon>Diploptera</taxon>
    </lineage>
</organism>
<dbReference type="GO" id="GO:0004497">
    <property type="term" value="F:monooxygenase activity"/>
    <property type="evidence" value="ECO:0007669"/>
    <property type="project" value="UniProtKB-KW"/>
</dbReference>
<comment type="caution">
    <text evidence="14">The sequence shown here is derived from an EMBL/GenBank/DDBJ whole genome shotgun (WGS) entry which is preliminary data.</text>
</comment>
<feature type="non-terminal residue" evidence="14">
    <location>
        <position position="1"/>
    </location>
</feature>
<keyword evidence="15" id="KW-1185">Reference proteome</keyword>
<dbReference type="AlphaFoldDB" id="A0AAD7ZIF8"/>
<evidence type="ECO:0000313" key="14">
    <source>
        <dbReference type="EMBL" id="KAJ9580927.1"/>
    </source>
</evidence>
<keyword evidence="5" id="KW-0349">Heme</keyword>
<accession>A0AAD7ZIF8</accession>